<evidence type="ECO:0000256" key="5">
    <source>
        <dbReference type="SAM" id="MobiDB-lite"/>
    </source>
</evidence>
<reference evidence="6 7" key="1">
    <citation type="submission" date="2015-07" db="EMBL/GenBank/DDBJ databases">
        <title>Comparative genomics of the Sigatoka disease complex on banana suggests a link between parallel evolutionary changes in Pseudocercospora fijiensis and Pseudocercospora eumusae and increased virulence on the banana host.</title>
        <authorList>
            <person name="Chang T.-C."/>
            <person name="Salvucci A."/>
            <person name="Crous P.W."/>
            <person name="Stergiopoulos I."/>
        </authorList>
    </citation>
    <scope>NUCLEOTIDE SEQUENCE [LARGE SCALE GENOMIC DNA]</scope>
    <source>
        <strain evidence="6 7">CBS 116634</strain>
    </source>
</reference>
<feature type="compositionally biased region" description="Acidic residues" evidence="5">
    <location>
        <begin position="101"/>
        <end position="112"/>
    </location>
</feature>
<evidence type="ECO:0000256" key="2">
    <source>
        <dbReference type="ARBA" id="ARBA00022980"/>
    </source>
</evidence>
<comment type="similarity">
    <text evidence="1 4">Belongs to the universal ribosomal protein uL22 family.</text>
</comment>
<dbReference type="STRING" id="113226.A0A139INL7"/>
<dbReference type="Gene3D" id="3.90.470.10">
    <property type="entry name" value="Ribosomal protein L22/L17"/>
    <property type="match status" value="1"/>
</dbReference>
<dbReference type="InterPro" id="IPR036394">
    <property type="entry name" value="Ribosomal_uL22_sf"/>
</dbReference>
<dbReference type="InterPro" id="IPR047867">
    <property type="entry name" value="Ribosomal_uL22_bac/org-type"/>
</dbReference>
<dbReference type="AlphaFoldDB" id="A0A139INL7"/>
<evidence type="ECO:0000256" key="4">
    <source>
        <dbReference type="RuleBase" id="RU004005"/>
    </source>
</evidence>
<comment type="caution">
    <text evidence="6">The sequence shown here is derived from an EMBL/GenBank/DDBJ whole genome shotgun (WGS) entry which is preliminary data.</text>
</comment>
<gene>
    <name evidence="6" type="ORF">AC579_5575</name>
</gene>
<accession>A0A139INL7</accession>
<dbReference type="PANTHER" id="PTHR13501:SF10">
    <property type="entry name" value="LARGE RIBOSOMAL SUBUNIT PROTEIN UL22M"/>
    <property type="match status" value="1"/>
</dbReference>
<dbReference type="GO" id="GO:0006412">
    <property type="term" value="P:translation"/>
    <property type="evidence" value="ECO:0007669"/>
    <property type="project" value="InterPro"/>
</dbReference>
<protein>
    <recommendedName>
        <fullName evidence="8">Mitochondrial large ribosomal subunit</fullName>
    </recommendedName>
</protein>
<dbReference type="Pfam" id="PF00237">
    <property type="entry name" value="Ribosomal_L22"/>
    <property type="match status" value="2"/>
</dbReference>
<evidence type="ECO:0000256" key="1">
    <source>
        <dbReference type="ARBA" id="ARBA00009451"/>
    </source>
</evidence>
<feature type="compositionally biased region" description="Basic and acidic residues" evidence="5">
    <location>
        <begin position="88"/>
        <end position="100"/>
    </location>
</feature>
<dbReference type="Proteomes" id="UP000073492">
    <property type="component" value="Unassembled WGS sequence"/>
</dbReference>
<keyword evidence="2 4" id="KW-0689">Ribosomal protein</keyword>
<organism evidence="6 7">
    <name type="scientific">Pseudocercospora musae</name>
    <dbReference type="NCBI Taxonomy" id="113226"/>
    <lineage>
        <taxon>Eukaryota</taxon>
        <taxon>Fungi</taxon>
        <taxon>Dikarya</taxon>
        <taxon>Ascomycota</taxon>
        <taxon>Pezizomycotina</taxon>
        <taxon>Dothideomycetes</taxon>
        <taxon>Dothideomycetidae</taxon>
        <taxon>Mycosphaerellales</taxon>
        <taxon>Mycosphaerellaceae</taxon>
        <taxon>Pseudocercospora</taxon>
    </lineage>
</organism>
<dbReference type="InterPro" id="IPR001063">
    <property type="entry name" value="Ribosomal_uL22"/>
</dbReference>
<dbReference type="GO" id="GO:0015934">
    <property type="term" value="C:large ribosomal subunit"/>
    <property type="evidence" value="ECO:0007669"/>
    <property type="project" value="InterPro"/>
</dbReference>
<proteinExistence type="inferred from homology"/>
<keyword evidence="3 4" id="KW-0687">Ribonucleoprotein</keyword>
<dbReference type="CDD" id="cd00336">
    <property type="entry name" value="Ribosomal_L22"/>
    <property type="match status" value="1"/>
</dbReference>
<dbReference type="SUPFAM" id="SSF54843">
    <property type="entry name" value="Ribosomal protein L22"/>
    <property type="match status" value="1"/>
</dbReference>
<feature type="compositionally biased region" description="Polar residues" evidence="5">
    <location>
        <begin position="61"/>
        <end position="86"/>
    </location>
</feature>
<evidence type="ECO:0000313" key="7">
    <source>
        <dbReference type="Proteomes" id="UP000073492"/>
    </source>
</evidence>
<name>A0A139INL7_9PEZI</name>
<dbReference type="PANTHER" id="PTHR13501">
    <property type="entry name" value="CHLOROPLAST 50S RIBOSOMAL PROTEIN L22-RELATED"/>
    <property type="match status" value="1"/>
</dbReference>
<sequence length="376" mass="42702">MSLSAPARRIASTCLFCHSLPVRARPQQPARIATSGRRAASDDSSSGSRSNPVLDEYRKNNPGTAPSGLQQRQQMPKQGDIASSSIFEDDRRIQELRAKEEEEEEEKEEEEGREGKTKIAGTTRDPNAIARVVIPDPASRERWERKKVIQMVKKGGRLTKPEFLKRTEREHLVKSHNMKTSVKKLGMIARQIAGKTIDDAIVQMRFSPKKVAQEVLKQLEFARDEAVVMRGMGLKAVAEDNAEVLNESSTDIAGATSAGLEAARGALAQRITSDQPISIRLKDGKRHKIEDPTQIYIDQAWVGRGPYGKLPDYRARGRIFIMRTPWTSLTVVLKEEKTRIREHEEREAKRRKKITEQVWVPLPDRPIQTHRQWYSW</sequence>
<keyword evidence="7" id="KW-1185">Reference proteome</keyword>
<dbReference type="GO" id="GO:0003735">
    <property type="term" value="F:structural constituent of ribosome"/>
    <property type="evidence" value="ECO:0007669"/>
    <property type="project" value="InterPro"/>
</dbReference>
<dbReference type="EMBL" id="LFZO01000038">
    <property type="protein sequence ID" value="KXT16353.1"/>
    <property type="molecule type" value="Genomic_DNA"/>
</dbReference>
<feature type="region of interest" description="Disordered" evidence="5">
    <location>
        <begin position="24"/>
        <end position="129"/>
    </location>
</feature>
<evidence type="ECO:0008006" key="8">
    <source>
        <dbReference type="Google" id="ProtNLM"/>
    </source>
</evidence>
<evidence type="ECO:0000313" key="6">
    <source>
        <dbReference type="EMBL" id="KXT16353.1"/>
    </source>
</evidence>
<evidence type="ECO:0000256" key="3">
    <source>
        <dbReference type="ARBA" id="ARBA00023274"/>
    </source>
</evidence>
<feature type="compositionally biased region" description="Low complexity" evidence="5">
    <location>
        <begin position="35"/>
        <end position="50"/>
    </location>
</feature>
<dbReference type="OrthoDB" id="416470at2759"/>